<dbReference type="Proteomes" id="UP000799777">
    <property type="component" value="Unassembled WGS sequence"/>
</dbReference>
<evidence type="ECO:0000313" key="1">
    <source>
        <dbReference type="EMBL" id="KAF2023035.1"/>
    </source>
</evidence>
<dbReference type="InterPro" id="IPR012338">
    <property type="entry name" value="Beta-lactam/transpept-like"/>
</dbReference>
<keyword evidence="2" id="KW-1185">Reference proteome</keyword>
<dbReference type="AlphaFoldDB" id="A0A9P4GW29"/>
<sequence>MRSEIFDIVGCDQRIGFWRSDVSQHGDIVQIVTRALSGDLVEYPLPEQKSERGGGGLFCSSRNYIQILQDLILPEPKILSKDSLDILFASQFEDPSPALDQLRASTPMFSAMTGPLTASLPPSGTNHALGGILVMENSELGETRGTMAWGGAYSPL</sequence>
<name>A0A9P4GW29_9PLEO</name>
<dbReference type="OrthoDB" id="428260at2759"/>
<dbReference type="EMBL" id="ML978389">
    <property type="protein sequence ID" value="KAF2023035.1"/>
    <property type="molecule type" value="Genomic_DNA"/>
</dbReference>
<accession>A0A9P4GW29</accession>
<organism evidence="1 2">
    <name type="scientific">Setomelanomma holmii</name>
    <dbReference type="NCBI Taxonomy" id="210430"/>
    <lineage>
        <taxon>Eukaryota</taxon>
        <taxon>Fungi</taxon>
        <taxon>Dikarya</taxon>
        <taxon>Ascomycota</taxon>
        <taxon>Pezizomycotina</taxon>
        <taxon>Dothideomycetes</taxon>
        <taxon>Pleosporomycetidae</taxon>
        <taxon>Pleosporales</taxon>
        <taxon>Pleosporineae</taxon>
        <taxon>Phaeosphaeriaceae</taxon>
        <taxon>Setomelanomma</taxon>
    </lineage>
</organism>
<reference evidence="1" key="1">
    <citation type="journal article" date="2020" name="Stud. Mycol.">
        <title>101 Dothideomycetes genomes: a test case for predicting lifestyles and emergence of pathogens.</title>
        <authorList>
            <person name="Haridas S."/>
            <person name="Albert R."/>
            <person name="Binder M."/>
            <person name="Bloem J."/>
            <person name="Labutti K."/>
            <person name="Salamov A."/>
            <person name="Andreopoulos B."/>
            <person name="Baker S."/>
            <person name="Barry K."/>
            <person name="Bills G."/>
            <person name="Bluhm B."/>
            <person name="Cannon C."/>
            <person name="Castanera R."/>
            <person name="Culley D."/>
            <person name="Daum C."/>
            <person name="Ezra D."/>
            <person name="Gonzalez J."/>
            <person name="Henrissat B."/>
            <person name="Kuo A."/>
            <person name="Liang C."/>
            <person name="Lipzen A."/>
            <person name="Lutzoni F."/>
            <person name="Magnuson J."/>
            <person name="Mondo S."/>
            <person name="Nolan M."/>
            <person name="Ohm R."/>
            <person name="Pangilinan J."/>
            <person name="Park H.-J."/>
            <person name="Ramirez L."/>
            <person name="Alfaro M."/>
            <person name="Sun H."/>
            <person name="Tritt A."/>
            <person name="Yoshinaga Y."/>
            <person name="Zwiers L.-H."/>
            <person name="Turgeon B."/>
            <person name="Goodwin S."/>
            <person name="Spatafora J."/>
            <person name="Crous P."/>
            <person name="Grigoriev I."/>
        </authorList>
    </citation>
    <scope>NUCLEOTIDE SEQUENCE</scope>
    <source>
        <strain evidence="1">CBS 110217</strain>
    </source>
</reference>
<gene>
    <name evidence="1" type="ORF">EK21DRAFT_95242</name>
</gene>
<dbReference type="Gene3D" id="3.40.710.10">
    <property type="entry name" value="DD-peptidase/beta-lactamase superfamily"/>
    <property type="match status" value="1"/>
</dbReference>
<protein>
    <submittedName>
        <fullName evidence="1">Uncharacterized protein</fullName>
    </submittedName>
</protein>
<comment type="caution">
    <text evidence="1">The sequence shown here is derived from an EMBL/GenBank/DDBJ whole genome shotgun (WGS) entry which is preliminary data.</text>
</comment>
<evidence type="ECO:0000313" key="2">
    <source>
        <dbReference type="Proteomes" id="UP000799777"/>
    </source>
</evidence>
<proteinExistence type="predicted"/>